<organism evidence="4 5">
    <name type="scientific">Conidiobolus coronatus (strain ATCC 28846 / CBS 209.66 / NRRL 28638)</name>
    <name type="common">Delacroixia coronata</name>
    <dbReference type="NCBI Taxonomy" id="796925"/>
    <lineage>
        <taxon>Eukaryota</taxon>
        <taxon>Fungi</taxon>
        <taxon>Fungi incertae sedis</taxon>
        <taxon>Zoopagomycota</taxon>
        <taxon>Entomophthoromycotina</taxon>
        <taxon>Entomophthoromycetes</taxon>
        <taxon>Entomophthorales</taxon>
        <taxon>Ancylistaceae</taxon>
        <taxon>Conidiobolus</taxon>
    </lineage>
</organism>
<dbReference type="STRING" id="796925.A0A137P6U7"/>
<dbReference type="OrthoDB" id="20783at2759"/>
<proteinExistence type="predicted"/>
<dbReference type="SMART" id="SM00330">
    <property type="entry name" value="PIPKc"/>
    <property type="match status" value="1"/>
</dbReference>
<keyword evidence="1" id="KW-0418">Kinase</keyword>
<accession>A0A137P6U7</accession>
<dbReference type="Pfam" id="PF01504">
    <property type="entry name" value="PIP5K"/>
    <property type="match status" value="1"/>
</dbReference>
<dbReference type="Proteomes" id="UP000070444">
    <property type="component" value="Unassembled WGS sequence"/>
</dbReference>
<feature type="region of interest" description="Disordered" evidence="2">
    <location>
        <begin position="90"/>
        <end position="109"/>
    </location>
</feature>
<dbReference type="PROSITE" id="PS51455">
    <property type="entry name" value="PIPK"/>
    <property type="match status" value="1"/>
</dbReference>
<dbReference type="SUPFAM" id="SSF56104">
    <property type="entry name" value="SAICAR synthase-like"/>
    <property type="match status" value="1"/>
</dbReference>
<keyword evidence="1" id="KW-0547">Nucleotide-binding</keyword>
<dbReference type="InterPro" id="IPR027484">
    <property type="entry name" value="PInositol-4-P-5-kinase_N"/>
</dbReference>
<keyword evidence="1" id="KW-0808">Transferase</keyword>
<dbReference type="PANTHER" id="PTHR23086">
    <property type="entry name" value="PHOSPHATIDYLINOSITOL-4-PHOSPHATE 5-KINASE"/>
    <property type="match status" value="1"/>
</dbReference>
<evidence type="ECO:0000259" key="3">
    <source>
        <dbReference type="PROSITE" id="PS51455"/>
    </source>
</evidence>
<dbReference type="GO" id="GO:0046854">
    <property type="term" value="P:phosphatidylinositol phosphate biosynthetic process"/>
    <property type="evidence" value="ECO:0007669"/>
    <property type="project" value="TreeGrafter"/>
</dbReference>
<dbReference type="AlphaFoldDB" id="A0A137P6U7"/>
<feature type="domain" description="PIPK" evidence="3">
    <location>
        <begin position="164"/>
        <end position="469"/>
    </location>
</feature>
<gene>
    <name evidence="4" type="ORF">CONCODRAFT_17402</name>
</gene>
<feature type="compositionally biased region" description="Basic and acidic residues" evidence="2">
    <location>
        <begin position="18"/>
        <end position="29"/>
    </location>
</feature>
<dbReference type="GO" id="GO:0005524">
    <property type="term" value="F:ATP binding"/>
    <property type="evidence" value="ECO:0007669"/>
    <property type="project" value="UniProtKB-UniRule"/>
</dbReference>
<dbReference type="InterPro" id="IPR023610">
    <property type="entry name" value="PInositol-4/5-P-5/4-kinase"/>
</dbReference>
<reference evidence="4 5" key="1">
    <citation type="journal article" date="2015" name="Genome Biol. Evol.">
        <title>Phylogenomic analyses indicate that early fungi evolved digesting cell walls of algal ancestors of land plants.</title>
        <authorList>
            <person name="Chang Y."/>
            <person name="Wang S."/>
            <person name="Sekimoto S."/>
            <person name="Aerts A.L."/>
            <person name="Choi C."/>
            <person name="Clum A."/>
            <person name="LaButti K.M."/>
            <person name="Lindquist E.A."/>
            <person name="Yee Ngan C."/>
            <person name="Ohm R.A."/>
            <person name="Salamov A.A."/>
            <person name="Grigoriev I.V."/>
            <person name="Spatafora J.W."/>
            <person name="Berbee M.L."/>
        </authorList>
    </citation>
    <scope>NUCLEOTIDE SEQUENCE [LARGE SCALE GENOMIC DNA]</scope>
    <source>
        <strain evidence="4 5">NRRL 28638</strain>
    </source>
</reference>
<dbReference type="InterPro" id="IPR027483">
    <property type="entry name" value="PInositol-4-P-4/5-kinase_C_sf"/>
</dbReference>
<dbReference type="GO" id="GO:0005886">
    <property type="term" value="C:plasma membrane"/>
    <property type="evidence" value="ECO:0007669"/>
    <property type="project" value="TreeGrafter"/>
</dbReference>
<sequence length="469" mass="53697">MTQNYTEFDGPTLLISQPKEHKPNSKEPGHIIYTSPITSNTKYETIHITSREPKSAQSNWHGFDSKDSALRRSIEPCPYSRSAPSLIGVNTSSLPVTPRNKHSPLNSPNDISLMGQDFEVHLSVRKTTSIQLLATERNPLTENTDLGVEISPVPELTRSEDGKSLQEVRARVNRSLSFTPFTVVPNWMSPKETDEPINHRALLDPRTGTSYHPQKSDEFSRVKNADPVQLAHMAELSEMTWEEARNRMKEADYLVSLTLKYILSELSTPGKSGSFFYYSRDYRFIIKTVHHTEHKFFRNILKGYYHHIRTNPDTLVSRIFGLHRVKLPHMKKIHFIVMANVYPPSKDIHVQFDLKGSTLGRYLDESKSSGQKVLKDLNWLEQERCLNLGPVKRSQLYYQLESDVAFLTAHNIMDYSLLLGIHNRNVGNSEQIRQNTLTVFDPPSRDSNTGVRPRKSDNLFASRKLLARE</sequence>
<dbReference type="Gene3D" id="3.30.810.10">
    <property type="entry name" value="2-Layer Sandwich"/>
    <property type="match status" value="1"/>
</dbReference>
<dbReference type="GO" id="GO:0016308">
    <property type="term" value="F:1-phosphatidylinositol-4-phosphate 5-kinase activity"/>
    <property type="evidence" value="ECO:0007669"/>
    <property type="project" value="TreeGrafter"/>
</dbReference>
<keyword evidence="5" id="KW-1185">Reference proteome</keyword>
<evidence type="ECO:0000256" key="2">
    <source>
        <dbReference type="SAM" id="MobiDB-lite"/>
    </source>
</evidence>
<evidence type="ECO:0000313" key="4">
    <source>
        <dbReference type="EMBL" id="KXN70737.1"/>
    </source>
</evidence>
<dbReference type="Gene3D" id="3.30.800.10">
    <property type="entry name" value="Phosphatidylinositol Phosphate Kinase II Beta"/>
    <property type="match status" value="1"/>
</dbReference>
<feature type="region of interest" description="Disordered" evidence="2">
    <location>
        <begin position="1"/>
        <end position="34"/>
    </location>
</feature>
<keyword evidence="1" id="KW-0067">ATP-binding</keyword>
<dbReference type="InterPro" id="IPR002498">
    <property type="entry name" value="PInositol-4-P-4/5-kinase_core"/>
</dbReference>
<evidence type="ECO:0000313" key="5">
    <source>
        <dbReference type="Proteomes" id="UP000070444"/>
    </source>
</evidence>
<protein>
    <submittedName>
        <fullName evidence="4">SAICAR synthase-like protein</fullName>
    </submittedName>
</protein>
<dbReference type="EMBL" id="KQ964494">
    <property type="protein sequence ID" value="KXN70737.1"/>
    <property type="molecule type" value="Genomic_DNA"/>
</dbReference>
<evidence type="ECO:0000256" key="1">
    <source>
        <dbReference type="PROSITE-ProRule" id="PRU00781"/>
    </source>
</evidence>
<dbReference type="PANTHER" id="PTHR23086:SF8">
    <property type="entry name" value="PHOSPHATIDYLINOSITOL 5-PHOSPHATE 4-KINASE, ISOFORM A"/>
    <property type="match status" value="1"/>
</dbReference>
<name>A0A137P6U7_CONC2</name>